<dbReference type="PANTHER" id="PTHR31775:SF25">
    <property type="entry name" value="REMORIN C-TERMINAL DOMAIN-CONTAINING PROTEIN"/>
    <property type="match status" value="1"/>
</dbReference>
<dbReference type="OrthoDB" id="1108072at2759"/>
<accession>A0A565BZQ8</accession>
<protein>
    <recommendedName>
        <fullName evidence="2">Remorin C-terminal domain-containing protein</fullName>
    </recommendedName>
</protein>
<evidence type="ECO:0000313" key="4">
    <source>
        <dbReference type="Proteomes" id="UP000489600"/>
    </source>
</evidence>
<evidence type="ECO:0000313" key="3">
    <source>
        <dbReference type="EMBL" id="VVB06821.1"/>
    </source>
</evidence>
<reference evidence="3" key="1">
    <citation type="submission" date="2019-07" db="EMBL/GenBank/DDBJ databases">
        <authorList>
            <person name="Dittberner H."/>
        </authorList>
    </citation>
    <scope>NUCLEOTIDE SEQUENCE [LARGE SCALE GENOMIC DNA]</scope>
</reference>
<evidence type="ECO:0000256" key="1">
    <source>
        <dbReference type="ARBA" id="ARBA00005711"/>
    </source>
</evidence>
<dbReference type="InterPro" id="IPR005516">
    <property type="entry name" value="Remorin_C"/>
</dbReference>
<comment type="caution">
    <text evidence="3">The sequence shown here is derived from an EMBL/GenBank/DDBJ whole genome shotgun (WGS) entry which is preliminary data.</text>
</comment>
<feature type="domain" description="Remorin C-terminal" evidence="2">
    <location>
        <begin position="12"/>
        <end position="116"/>
    </location>
</feature>
<dbReference type="Pfam" id="PF03763">
    <property type="entry name" value="Remorin_C"/>
    <property type="match status" value="1"/>
</dbReference>
<sequence>MESGIPIQREAQLSVIKAWKEQKITKVINKTQKKLLDISGWEKKKTTKIDSELASIQRKMDSKKMEKAEQLRIKKVAVHASAQEKKAKVQTRRAQEILDAEQEAARFQATGQVPKKSSFSCF</sequence>
<organism evidence="3 4">
    <name type="scientific">Arabis nemorensis</name>
    <dbReference type="NCBI Taxonomy" id="586526"/>
    <lineage>
        <taxon>Eukaryota</taxon>
        <taxon>Viridiplantae</taxon>
        <taxon>Streptophyta</taxon>
        <taxon>Embryophyta</taxon>
        <taxon>Tracheophyta</taxon>
        <taxon>Spermatophyta</taxon>
        <taxon>Magnoliopsida</taxon>
        <taxon>eudicotyledons</taxon>
        <taxon>Gunneridae</taxon>
        <taxon>Pentapetalae</taxon>
        <taxon>rosids</taxon>
        <taxon>malvids</taxon>
        <taxon>Brassicales</taxon>
        <taxon>Brassicaceae</taxon>
        <taxon>Arabideae</taxon>
        <taxon>Arabis</taxon>
    </lineage>
</organism>
<dbReference type="Proteomes" id="UP000489600">
    <property type="component" value="Unassembled WGS sequence"/>
</dbReference>
<keyword evidence="4" id="KW-1185">Reference proteome</keyword>
<proteinExistence type="inferred from homology"/>
<comment type="similarity">
    <text evidence="1">Belongs to the remorin family.</text>
</comment>
<name>A0A565BZQ8_9BRAS</name>
<dbReference type="PANTHER" id="PTHR31775">
    <property type="entry name" value="OS02G0117200 PROTEIN"/>
    <property type="match status" value="1"/>
</dbReference>
<dbReference type="EMBL" id="CABITT030000006">
    <property type="protein sequence ID" value="VVB06821.1"/>
    <property type="molecule type" value="Genomic_DNA"/>
</dbReference>
<evidence type="ECO:0000259" key="2">
    <source>
        <dbReference type="Pfam" id="PF03763"/>
    </source>
</evidence>
<gene>
    <name evidence="3" type="ORF">ANE_LOCUS17265</name>
</gene>
<dbReference type="AlphaFoldDB" id="A0A565BZQ8"/>